<keyword evidence="3 5" id="KW-1133">Transmembrane helix</keyword>
<feature type="transmembrane region" description="Helical" evidence="5">
    <location>
        <begin position="138"/>
        <end position="166"/>
    </location>
</feature>
<gene>
    <name evidence="7" type="ORF">H9636_06665</name>
</gene>
<reference evidence="7 8" key="1">
    <citation type="submission" date="2020-08" db="EMBL/GenBank/DDBJ databases">
        <title>A Genomic Blueprint of the Chicken Gut Microbiome.</title>
        <authorList>
            <person name="Gilroy R."/>
            <person name="Ravi A."/>
            <person name="Getino M."/>
            <person name="Pursley I."/>
            <person name="Horton D.L."/>
            <person name="Alikhan N.-F."/>
            <person name="Baker D."/>
            <person name="Gharbi K."/>
            <person name="Hall N."/>
            <person name="Watson M."/>
            <person name="Adriaenssens E.M."/>
            <person name="Foster-Nyarko E."/>
            <person name="Jarju S."/>
            <person name="Secka A."/>
            <person name="Antonio M."/>
            <person name="Oren A."/>
            <person name="Chaudhuri R."/>
            <person name="La Ragione R.M."/>
            <person name="Hildebrand F."/>
            <person name="Pallen M.J."/>
        </authorList>
    </citation>
    <scope>NUCLEOTIDE SEQUENCE [LARGE SCALE GENOMIC DNA]</scope>
    <source>
        <strain evidence="7 8">Re31</strain>
    </source>
</reference>
<dbReference type="InterPro" id="IPR006977">
    <property type="entry name" value="Yip1_dom"/>
</dbReference>
<proteinExistence type="predicted"/>
<keyword evidence="4 5" id="KW-0472">Membrane</keyword>
<feature type="transmembrane region" description="Helical" evidence="5">
    <location>
        <begin position="62"/>
        <end position="90"/>
    </location>
</feature>
<evidence type="ECO:0000256" key="2">
    <source>
        <dbReference type="ARBA" id="ARBA00022692"/>
    </source>
</evidence>
<keyword evidence="8" id="KW-1185">Reference proteome</keyword>
<dbReference type="Pfam" id="PF04893">
    <property type="entry name" value="Yip1"/>
    <property type="match status" value="1"/>
</dbReference>
<accession>A0ABR8XB38</accession>
<comment type="caution">
    <text evidence="7">The sequence shown here is derived from an EMBL/GenBank/DDBJ whole genome shotgun (WGS) entry which is preliminary data.</text>
</comment>
<name>A0ABR8XB38_9BACL</name>
<sequence length="212" mass="23917">MNEQQKLNPFLSVWLHPKKTARYVMDNKGIPYTLFIIAISYIGVFSASIIDTKLYPTLPILGILVLLIICSVFFGIISNAFYSLIIWPIGKMFKGVGTYQELFKALSLISIPYVILIPFYIIWMYTDPYSLFYSSFEGMLGIVGIITLFLTVVVTVWCIVISIAVIAEAHQISNWKAFFTLLIPTVIITILFVIVFIILAVIGLAIGSFFVY</sequence>
<evidence type="ECO:0000256" key="5">
    <source>
        <dbReference type="SAM" id="Phobius"/>
    </source>
</evidence>
<feature type="transmembrane region" description="Helical" evidence="5">
    <location>
        <begin position="102"/>
        <end position="126"/>
    </location>
</feature>
<feature type="transmembrane region" description="Helical" evidence="5">
    <location>
        <begin position="29"/>
        <end position="50"/>
    </location>
</feature>
<dbReference type="RefSeq" id="WP_191706837.1">
    <property type="nucleotide sequence ID" value="NZ_JACSQA010000006.1"/>
</dbReference>
<dbReference type="EMBL" id="JACSQA010000006">
    <property type="protein sequence ID" value="MBD8026337.1"/>
    <property type="molecule type" value="Genomic_DNA"/>
</dbReference>
<evidence type="ECO:0000313" key="8">
    <source>
        <dbReference type="Proteomes" id="UP000640930"/>
    </source>
</evidence>
<feature type="transmembrane region" description="Helical" evidence="5">
    <location>
        <begin position="178"/>
        <end position="211"/>
    </location>
</feature>
<organism evidence="7 8">
    <name type="scientific">Ureibacillus galli</name>
    <dbReference type="NCBI Taxonomy" id="2762222"/>
    <lineage>
        <taxon>Bacteria</taxon>
        <taxon>Bacillati</taxon>
        <taxon>Bacillota</taxon>
        <taxon>Bacilli</taxon>
        <taxon>Bacillales</taxon>
        <taxon>Caryophanaceae</taxon>
        <taxon>Ureibacillus</taxon>
    </lineage>
</organism>
<feature type="domain" description="Yip1" evidence="6">
    <location>
        <begin position="12"/>
        <end position="195"/>
    </location>
</feature>
<dbReference type="Proteomes" id="UP000640930">
    <property type="component" value="Unassembled WGS sequence"/>
</dbReference>
<evidence type="ECO:0000256" key="4">
    <source>
        <dbReference type="ARBA" id="ARBA00023136"/>
    </source>
</evidence>
<protein>
    <submittedName>
        <fullName evidence="7">YIP1 family protein</fullName>
    </submittedName>
</protein>
<evidence type="ECO:0000313" key="7">
    <source>
        <dbReference type="EMBL" id="MBD8026337.1"/>
    </source>
</evidence>
<comment type="subcellular location">
    <subcellularLocation>
        <location evidence="1">Membrane</location>
        <topology evidence="1">Multi-pass membrane protein</topology>
    </subcellularLocation>
</comment>
<evidence type="ECO:0000259" key="6">
    <source>
        <dbReference type="Pfam" id="PF04893"/>
    </source>
</evidence>
<evidence type="ECO:0000256" key="3">
    <source>
        <dbReference type="ARBA" id="ARBA00022989"/>
    </source>
</evidence>
<evidence type="ECO:0000256" key="1">
    <source>
        <dbReference type="ARBA" id="ARBA00004141"/>
    </source>
</evidence>
<keyword evidence="2 5" id="KW-0812">Transmembrane</keyword>